<dbReference type="InterPro" id="IPR036534">
    <property type="entry name" value="GAR_dom_sf"/>
</dbReference>
<dbReference type="Gene3D" id="1.20.1270.10">
    <property type="match status" value="1"/>
</dbReference>
<dbReference type="Gene3D" id="3.90.640.10">
    <property type="entry name" value="Actin, Chain A, domain 4"/>
    <property type="match status" value="1"/>
</dbReference>
<dbReference type="GeneID" id="106818747"/>
<dbReference type="Gene3D" id="3.30.420.40">
    <property type="match status" value="2"/>
</dbReference>
<sequence length="449" mass="50632">MVAHFMQEFKRKLYKKDMSANKRAVRRLSTSCERAKRMLSSSIQASIELDSLFEGIDYYTFITRACFEELNADLFRGILEPVEIALRDSKMVKAQIDDVVLVGGSTRIPKIQQLLQDFFNGKELNKSINADEAVAYGAAVHAATLSGDKSEEVRDVLLLDVTPLSLGIETIGGIMTTVIKRNTTIPTKQTSMFQTSEDNQDSVGFRVYEGERAQTKYNYLLGKFQLTGIPPALQGVPKFEVTFDIDDNGILNVSAVETSTGNNKKITIKDKGRLGKEDIERMVAEAEKYKGEDNAQREKVTAKNSLQSYCFNMKSTVEDEKLKDKISEDDKKVILDKCNDTIMWLDANQLAEKDEFEHKQKDLEQIFNPIITNLFQAAGDRLGKEEIVPMFHQIREGMYRFGDSQKLRLMRILRSTVMGRIVGGWKPLDMSPVKNDPCGAKGRTNLDTA</sequence>
<dbReference type="InterPro" id="IPR018181">
    <property type="entry name" value="Heat_shock_70_CS"/>
</dbReference>
<keyword evidence="3" id="KW-0963">Cytoplasm</keyword>
<dbReference type="Proteomes" id="UP000695022">
    <property type="component" value="Unplaced"/>
</dbReference>
<dbReference type="SUPFAM" id="SSF143575">
    <property type="entry name" value="GAS2 domain-like"/>
    <property type="match status" value="1"/>
</dbReference>
<feature type="domain" description="GAR" evidence="7">
    <location>
        <begin position="358"/>
        <end position="439"/>
    </location>
</feature>
<evidence type="ECO:0000256" key="4">
    <source>
        <dbReference type="ARBA" id="ARBA00022741"/>
    </source>
</evidence>
<dbReference type="Pfam" id="PF02187">
    <property type="entry name" value="GAS2"/>
    <property type="match status" value="1"/>
</dbReference>
<keyword evidence="8" id="KW-1185">Reference proteome</keyword>
<dbReference type="InterPro" id="IPR043129">
    <property type="entry name" value="ATPase_NBD"/>
</dbReference>
<evidence type="ECO:0000313" key="9">
    <source>
        <dbReference type="RefSeq" id="XP_014678904.1"/>
    </source>
</evidence>
<dbReference type="Gene3D" id="2.60.34.10">
    <property type="entry name" value="Substrate Binding Domain Of DNAk, Chain A, domain 1"/>
    <property type="match status" value="1"/>
</dbReference>
<proteinExistence type="inferred from homology"/>
<dbReference type="PRINTS" id="PR00301">
    <property type="entry name" value="HEATSHOCK70"/>
</dbReference>
<accession>A0ABM1F383</accession>
<dbReference type="InterPro" id="IPR013126">
    <property type="entry name" value="Hsp_70_fam"/>
</dbReference>
<reference evidence="9" key="1">
    <citation type="submission" date="2025-08" db="UniProtKB">
        <authorList>
            <consortium name="RefSeq"/>
        </authorList>
    </citation>
    <scope>IDENTIFICATION</scope>
</reference>
<dbReference type="PANTHER" id="PTHR19375">
    <property type="entry name" value="HEAT SHOCK PROTEIN 70KDA"/>
    <property type="match status" value="1"/>
</dbReference>
<dbReference type="Pfam" id="PF00012">
    <property type="entry name" value="HSP70"/>
    <property type="match status" value="1"/>
</dbReference>
<evidence type="ECO:0000256" key="3">
    <source>
        <dbReference type="ARBA" id="ARBA00022490"/>
    </source>
</evidence>
<dbReference type="PROSITE" id="PS51460">
    <property type="entry name" value="GAR"/>
    <property type="match status" value="1"/>
</dbReference>
<evidence type="ECO:0000256" key="5">
    <source>
        <dbReference type="ARBA" id="ARBA00022840"/>
    </source>
</evidence>
<organism evidence="8 9">
    <name type="scientific">Priapulus caudatus</name>
    <name type="common">Priapulid worm</name>
    <dbReference type="NCBI Taxonomy" id="37621"/>
    <lineage>
        <taxon>Eukaryota</taxon>
        <taxon>Metazoa</taxon>
        <taxon>Ecdysozoa</taxon>
        <taxon>Scalidophora</taxon>
        <taxon>Priapulida</taxon>
        <taxon>Priapulimorpha</taxon>
        <taxon>Priapulimorphida</taxon>
        <taxon>Priapulidae</taxon>
        <taxon>Priapulus</taxon>
    </lineage>
</organism>
<dbReference type="InterPro" id="IPR029048">
    <property type="entry name" value="HSP70_C_sf"/>
</dbReference>
<evidence type="ECO:0000256" key="6">
    <source>
        <dbReference type="ARBA" id="ARBA00023212"/>
    </source>
</evidence>
<dbReference type="SMART" id="SM00243">
    <property type="entry name" value="GAS2"/>
    <property type="match status" value="1"/>
</dbReference>
<dbReference type="PROSITE" id="PS01036">
    <property type="entry name" value="HSP70_3"/>
    <property type="match status" value="1"/>
</dbReference>
<evidence type="ECO:0000256" key="1">
    <source>
        <dbReference type="ARBA" id="ARBA00004245"/>
    </source>
</evidence>
<dbReference type="SUPFAM" id="SSF100934">
    <property type="entry name" value="Heat shock protein 70kD (HSP70), C-terminal subdomain"/>
    <property type="match status" value="1"/>
</dbReference>
<evidence type="ECO:0000259" key="7">
    <source>
        <dbReference type="PROSITE" id="PS51460"/>
    </source>
</evidence>
<gene>
    <name evidence="9" type="primary">LOC106818747</name>
</gene>
<dbReference type="InterPro" id="IPR029047">
    <property type="entry name" value="HSP70_peptide-bd_sf"/>
</dbReference>
<keyword evidence="5" id="KW-0067">ATP-binding</keyword>
<protein>
    <submittedName>
        <fullName evidence="9">LOW QUALITY PROTEIN: heat shock 70 kDa protein-like</fullName>
    </submittedName>
</protein>
<dbReference type="RefSeq" id="XP_014678904.1">
    <property type="nucleotide sequence ID" value="XM_014823418.1"/>
</dbReference>
<comment type="similarity">
    <text evidence="2">Belongs to the heat shock protein 70 family.</text>
</comment>
<dbReference type="Gene3D" id="3.30.920.20">
    <property type="entry name" value="Gas2-like domain"/>
    <property type="match status" value="1"/>
</dbReference>
<comment type="subcellular location">
    <subcellularLocation>
        <location evidence="1">Cytoplasm</location>
        <location evidence="1">Cytoskeleton</location>
    </subcellularLocation>
</comment>
<keyword evidence="6" id="KW-0206">Cytoskeleton</keyword>
<dbReference type="SUPFAM" id="SSF100920">
    <property type="entry name" value="Heat shock protein 70kD (HSP70), peptide-binding domain"/>
    <property type="match status" value="1"/>
</dbReference>
<evidence type="ECO:0000256" key="2">
    <source>
        <dbReference type="ARBA" id="ARBA00007381"/>
    </source>
</evidence>
<keyword evidence="4" id="KW-0547">Nucleotide-binding</keyword>
<evidence type="ECO:0000313" key="8">
    <source>
        <dbReference type="Proteomes" id="UP000695022"/>
    </source>
</evidence>
<dbReference type="InterPro" id="IPR003108">
    <property type="entry name" value="GAR_dom"/>
</dbReference>
<dbReference type="SUPFAM" id="SSF53067">
    <property type="entry name" value="Actin-like ATPase domain"/>
    <property type="match status" value="1"/>
</dbReference>
<name>A0ABM1F383_PRICU</name>